<feature type="region of interest" description="Disordered" evidence="9">
    <location>
        <begin position="31"/>
        <end position="56"/>
    </location>
</feature>
<keyword evidence="4" id="KW-0808">Transferase</keyword>
<evidence type="ECO:0000256" key="3">
    <source>
        <dbReference type="ARBA" id="ARBA00022527"/>
    </source>
</evidence>
<keyword evidence="5 8" id="KW-0547">Nucleotide-binding</keyword>
<dbReference type="InterPro" id="IPR011009">
    <property type="entry name" value="Kinase-like_dom_sf"/>
</dbReference>
<dbReference type="Pfam" id="PF00659">
    <property type="entry name" value="POLO_box"/>
    <property type="match status" value="1"/>
</dbReference>
<dbReference type="InterPro" id="IPR017441">
    <property type="entry name" value="Protein_kinase_ATP_BS"/>
</dbReference>
<keyword evidence="7 8" id="KW-0067">ATP-binding</keyword>
<evidence type="ECO:0000259" key="10">
    <source>
        <dbReference type="PROSITE" id="PS50011"/>
    </source>
</evidence>
<dbReference type="PROSITE" id="PS00108">
    <property type="entry name" value="PROTEIN_KINASE_ST"/>
    <property type="match status" value="1"/>
</dbReference>
<dbReference type="Pfam" id="PF00069">
    <property type="entry name" value="Pkinase"/>
    <property type="match status" value="1"/>
</dbReference>
<evidence type="ECO:0000256" key="5">
    <source>
        <dbReference type="ARBA" id="ARBA00022741"/>
    </source>
</evidence>
<dbReference type="InterPro" id="IPR033701">
    <property type="entry name" value="POLO_box_1"/>
</dbReference>
<dbReference type="SUPFAM" id="SSF82615">
    <property type="entry name" value="Polo-box domain"/>
    <property type="match status" value="2"/>
</dbReference>
<protein>
    <recommendedName>
        <fullName evidence="1">Serine/threonine-protein kinase ATG1</fullName>
    </recommendedName>
    <alternativeName>
        <fullName evidence="2">Serine/threonine-protein kinase atg1</fullName>
    </alternativeName>
</protein>
<dbReference type="PANTHER" id="PTHR24345:SF0">
    <property type="entry name" value="CELL CYCLE SERINE_THREONINE-PROTEIN KINASE CDC5_MSD2"/>
    <property type="match status" value="1"/>
</dbReference>
<dbReference type="PANTHER" id="PTHR24345">
    <property type="entry name" value="SERINE/THREONINE-PROTEIN KINASE PLK"/>
    <property type="match status" value="1"/>
</dbReference>
<evidence type="ECO:0000256" key="6">
    <source>
        <dbReference type="ARBA" id="ARBA00022777"/>
    </source>
</evidence>
<dbReference type="Gene3D" id="3.30.200.20">
    <property type="entry name" value="Phosphorylase Kinase, domain 1"/>
    <property type="match status" value="1"/>
</dbReference>
<dbReference type="Gene3D" id="3.30.1120.30">
    <property type="entry name" value="POLO box domain"/>
    <property type="match status" value="1"/>
</dbReference>
<dbReference type="FunFam" id="3.30.200.20:FF:000042">
    <property type="entry name" value="Aurora kinase A"/>
    <property type="match status" value="1"/>
</dbReference>
<feature type="region of interest" description="Disordered" evidence="9">
    <location>
        <begin position="950"/>
        <end position="973"/>
    </location>
</feature>
<gene>
    <name evidence="11" type="ORF">BJ878DRAFT_492208</name>
</gene>
<name>A0A9P7Z8K7_9HELO</name>
<dbReference type="Proteomes" id="UP000887226">
    <property type="component" value="Unassembled WGS sequence"/>
</dbReference>
<dbReference type="GO" id="GO:0007052">
    <property type="term" value="P:mitotic spindle organization"/>
    <property type="evidence" value="ECO:0007669"/>
    <property type="project" value="TreeGrafter"/>
</dbReference>
<dbReference type="GO" id="GO:0000776">
    <property type="term" value="C:kinetochore"/>
    <property type="evidence" value="ECO:0007669"/>
    <property type="project" value="TreeGrafter"/>
</dbReference>
<dbReference type="CDD" id="cd13118">
    <property type="entry name" value="POLO_box_1"/>
    <property type="match status" value="1"/>
</dbReference>
<feature type="compositionally biased region" description="Polar residues" evidence="9">
    <location>
        <begin position="453"/>
        <end position="489"/>
    </location>
</feature>
<dbReference type="PROSITE" id="PS50011">
    <property type="entry name" value="PROTEIN_KINASE_DOM"/>
    <property type="match status" value="1"/>
</dbReference>
<reference evidence="11" key="1">
    <citation type="journal article" date="2021" name="IMA Fungus">
        <title>Genomic characterization of three marine fungi, including Emericellopsis atlantica sp. nov. with signatures of a generalist lifestyle and marine biomass degradation.</title>
        <authorList>
            <person name="Hagestad O.C."/>
            <person name="Hou L."/>
            <person name="Andersen J.H."/>
            <person name="Hansen E.H."/>
            <person name="Altermark B."/>
            <person name="Li C."/>
            <person name="Kuhnert E."/>
            <person name="Cox R.J."/>
            <person name="Crous P.W."/>
            <person name="Spatafora J.W."/>
            <person name="Lail K."/>
            <person name="Amirebrahimi M."/>
            <person name="Lipzen A."/>
            <person name="Pangilinan J."/>
            <person name="Andreopoulos W."/>
            <person name="Hayes R.D."/>
            <person name="Ng V."/>
            <person name="Grigoriev I.V."/>
            <person name="Jackson S.A."/>
            <person name="Sutton T.D.S."/>
            <person name="Dobson A.D.W."/>
            <person name="Rama T."/>
        </authorList>
    </citation>
    <scope>NUCLEOTIDE SEQUENCE</scope>
    <source>
        <strain evidence="11">TRa3180A</strain>
    </source>
</reference>
<dbReference type="InterPro" id="IPR036947">
    <property type="entry name" value="POLO_box_dom_sf"/>
</dbReference>
<dbReference type="Gene3D" id="1.10.510.10">
    <property type="entry name" value="Transferase(Phosphotransferase) domain 1"/>
    <property type="match status" value="1"/>
</dbReference>
<evidence type="ECO:0000256" key="7">
    <source>
        <dbReference type="ARBA" id="ARBA00022840"/>
    </source>
</evidence>
<dbReference type="PROSITE" id="PS00107">
    <property type="entry name" value="PROTEIN_KINASE_ATP"/>
    <property type="match status" value="1"/>
</dbReference>
<keyword evidence="12" id="KW-1185">Reference proteome</keyword>
<comment type="caution">
    <text evidence="11">The sequence shown here is derived from an EMBL/GenBank/DDBJ whole genome shotgun (WGS) entry which is preliminary data.</text>
</comment>
<dbReference type="SUPFAM" id="SSF56112">
    <property type="entry name" value="Protein kinase-like (PK-like)"/>
    <property type="match status" value="1"/>
</dbReference>
<evidence type="ECO:0000256" key="4">
    <source>
        <dbReference type="ARBA" id="ARBA00022679"/>
    </source>
</evidence>
<proteinExistence type="predicted"/>
<sequence>MEALSPRDANAHLRLKQISIKNLVQHTAKPVNKMAQKEKDHPPPPPAEVIEPPSSDRIKGATYKTGKCLGKGGFAICYEGQLAGTRHKFALKIVKSHMPQKKMEQKFQTELQIHSKMHHANIVKFHRAFSYENCTYIVLELCLNGSLMDMVKKRKYITEPEVRFWTVQMAGAIKYMHSKGIIHRDLKMGNIFLDKDMNVKVGDFGLAALLMSGKDMNACRRTTLCGTPNYIAPEILEKGKGGHDHMVDIWSLGIIIFAMLTGKPPFQSTTADEIYRRAREREYNWPKLETSENSISEETKDLVSTLLQDPEKRPDPDAIVQHPFFTCGWMPQLEEMTSALREHHPTPTQFLSVGSRGGKANVYNKNLKKLCMKCEVGPWHTPTKFKSTYREVAAEEQAGLTPQVPLPEDVVYRPFHEWLVEEKMRIQQNDENAIISKTNTIDSVLPLNLPSRSTQSYAAQQRARPQSNQSVRSLQARQPSIESQRSSDSPPEIPLASASKLPTPSIPIRNASNTGHRKISRSEYRVAEKIADVEGRLANDMVVQLNKVEVERKSTDIHQRQSQAIVSIFHSGERVERVSGTKPDELLLGLHKLQAELERALNSRSMALESDSTPATFPIVIKWVDYSNKFGLGYILGNGSIGAILRALPAHPQDRSNGCVPSTGIVIRDAERHVLSRNRDNYVDKHQIVPVSGHNIEFYENRGAQGLCRTKVNPEAYSATVIENENGEKVYRLESGVDEWDERKRERITLWKKFGNYMIAFGRDTDYPSEEALVSKQRNRIPSGNAVIFYQRWGDVGCWAFTDGHYQFNFPDHTKVILSSDGTWCDFYHLPLEAARDLAQTGVLSVTALDDRQRLSYPLQTLLNFMAKPSKSTTRRRPEIDPMKQGVPQANQFRQKIEFIRSVTREWVTNGGLGKSDMTPAGRLRWGGSRERLITKKDPKSVWCTIGASHGDQRRTGRFDPNNPMADVADIEP</sequence>
<organism evidence="11 12">
    <name type="scientific">Calycina marina</name>
    <dbReference type="NCBI Taxonomy" id="1763456"/>
    <lineage>
        <taxon>Eukaryota</taxon>
        <taxon>Fungi</taxon>
        <taxon>Dikarya</taxon>
        <taxon>Ascomycota</taxon>
        <taxon>Pezizomycotina</taxon>
        <taxon>Leotiomycetes</taxon>
        <taxon>Helotiales</taxon>
        <taxon>Pezizellaceae</taxon>
        <taxon>Calycina</taxon>
    </lineage>
</organism>
<dbReference type="AlphaFoldDB" id="A0A9P7Z8K7"/>
<feature type="domain" description="Protein kinase" evidence="10">
    <location>
        <begin position="63"/>
        <end position="325"/>
    </location>
</feature>
<keyword evidence="3" id="KW-0723">Serine/threonine-protein kinase</keyword>
<dbReference type="OrthoDB" id="408964at2759"/>
<evidence type="ECO:0000256" key="1">
    <source>
        <dbReference type="ARBA" id="ARBA00018572"/>
    </source>
</evidence>
<evidence type="ECO:0000256" key="9">
    <source>
        <dbReference type="SAM" id="MobiDB-lite"/>
    </source>
</evidence>
<evidence type="ECO:0000256" key="2">
    <source>
        <dbReference type="ARBA" id="ARBA00019599"/>
    </source>
</evidence>
<dbReference type="InterPro" id="IPR008271">
    <property type="entry name" value="Ser/Thr_kinase_AS"/>
</dbReference>
<dbReference type="GO" id="GO:0000922">
    <property type="term" value="C:spindle pole"/>
    <property type="evidence" value="ECO:0007669"/>
    <property type="project" value="TreeGrafter"/>
</dbReference>
<feature type="region of interest" description="Disordered" evidence="9">
    <location>
        <begin position="453"/>
        <end position="520"/>
    </location>
</feature>
<keyword evidence="6 11" id="KW-0418">Kinase</keyword>
<evidence type="ECO:0000256" key="8">
    <source>
        <dbReference type="PROSITE-ProRule" id="PRU10141"/>
    </source>
</evidence>
<dbReference type="InterPro" id="IPR000959">
    <property type="entry name" value="POLO_box_dom"/>
</dbReference>
<dbReference type="SMART" id="SM00220">
    <property type="entry name" value="S_TKc"/>
    <property type="match status" value="1"/>
</dbReference>
<dbReference type="GO" id="GO:0004674">
    <property type="term" value="F:protein serine/threonine kinase activity"/>
    <property type="evidence" value="ECO:0007669"/>
    <property type="project" value="UniProtKB-KW"/>
</dbReference>
<feature type="binding site" evidence="8">
    <location>
        <position position="92"/>
    </location>
    <ligand>
        <name>ATP</name>
        <dbReference type="ChEBI" id="CHEBI:30616"/>
    </ligand>
</feature>
<dbReference type="FunFam" id="1.10.510.10:FF:000652">
    <property type="entry name" value="Serine/threonine-protein kinase"/>
    <property type="match status" value="1"/>
</dbReference>
<accession>A0A9P7Z8K7</accession>
<dbReference type="GO" id="GO:0005737">
    <property type="term" value="C:cytoplasm"/>
    <property type="evidence" value="ECO:0007669"/>
    <property type="project" value="TreeGrafter"/>
</dbReference>
<dbReference type="CDD" id="cd14099">
    <property type="entry name" value="STKc_PLK"/>
    <property type="match status" value="1"/>
</dbReference>
<dbReference type="InterPro" id="IPR000719">
    <property type="entry name" value="Prot_kinase_dom"/>
</dbReference>
<evidence type="ECO:0000313" key="11">
    <source>
        <dbReference type="EMBL" id="KAG9247519.1"/>
    </source>
</evidence>
<dbReference type="EMBL" id="MU253770">
    <property type="protein sequence ID" value="KAG9247519.1"/>
    <property type="molecule type" value="Genomic_DNA"/>
</dbReference>
<dbReference type="GO" id="GO:0005634">
    <property type="term" value="C:nucleus"/>
    <property type="evidence" value="ECO:0007669"/>
    <property type="project" value="TreeGrafter"/>
</dbReference>
<evidence type="ECO:0000313" key="12">
    <source>
        <dbReference type="Proteomes" id="UP000887226"/>
    </source>
</evidence>
<dbReference type="GO" id="GO:0005816">
    <property type="term" value="C:spindle pole body"/>
    <property type="evidence" value="ECO:0007669"/>
    <property type="project" value="TreeGrafter"/>
</dbReference>
<dbReference type="GO" id="GO:0005524">
    <property type="term" value="F:ATP binding"/>
    <property type="evidence" value="ECO:0007669"/>
    <property type="project" value="UniProtKB-UniRule"/>
</dbReference>